<evidence type="ECO:0000313" key="10">
    <source>
        <dbReference type="EMBL" id="GAA4802530.1"/>
    </source>
</evidence>
<feature type="compositionally biased region" description="Pro residues" evidence="8">
    <location>
        <begin position="1125"/>
        <end position="1135"/>
    </location>
</feature>
<feature type="region of interest" description="Disordered" evidence="8">
    <location>
        <begin position="1"/>
        <end position="37"/>
    </location>
</feature>
<dbReference type="Proteomes" id="UP001500839">
    <property type="component" value="Unassembled WGS sequence"/>
</dbReference>
<feature type="transmembrane region" description="Helical" evidence="9">
    <location>
        <begin position="57"/>
        <end position="78"/>
    </location>
</feature>
<feature type="compositionally biased region" description="Polar residues" evidence="8">
    <location>
        <begin position="1168"/>
        <end position="1179"/>
    </location>
</feature>
<gene>
    <name evidence="10" type="ORF">GCM10023353_00640</name>
</gene>
<feature type="region of interest" description="Disordered" evidence="8">
    <location>
        <begin position="1107"/>
        <end position="1196"/>
    </location>
</feature>
<evidence type="ECO:0000256" key="8">
    <source>
        <dbReference type="SAM" id="MobiDB-lite"/>
    </source>
</evidence>
<feature type="transmembrane region" description="Helical" evidence="9">
    <location>
        <begin position="270"/>
        <end position="296"/>
    </location>
</feature>
<comment type="subcellular location">
    <subcellularLocation>
        <location evidence="1">Cell membrane</location>
        <topology evidence="1">Multi-pass membrane protein</topology>
    </subcellularLocation>
</comment>
<feature type="compositionally biased region" description="Low complexity" evidence="8">
    <location>
        <begin position="1044"/>
        <end position="1058"/>
    </location>
</feature>
<feature type="transmembrane region" description="Helical" evidence="9">
    <location>
        <begin position="308"/>
        <end position="329"/>
    </location>
</feature>
<keyword evidence="3 9" id="KW-0812">Transmembrane</keyword>
<feature type="compositionally biased region" description="Basic and acidic residues" evidence="8">
    <location>
        <begin position="1"/>
        <end position="11"/>
    </location>
</feature>
<evidence type="ECO:0000256" key="1">
    <source>
        <dbReference type="ARBA" id="ARBA00004651"/>
    </source>
</evidence>
<accession>A0ABP9BZU1</accession>
<evidence type="ECO:0000256" key="4">
    <source>
        <dbReference type="ARBA" id="ARBA00022960"/>
    </source>
</evidence>
<feature type="transmembrane region" description="Helical" evidence="9">
    <location>
        <begin position="196"/>
        <end position="216"/>
    </location>
</feature>
<dbReference type="CDD" id="cd13123">
    <property type="entry name" value="MATE_MurJ_like"/>
    <property type="match status" value="1"/>
</dbReference>
<feature type="compositionally biased region" description="Basic residues" evidence="8">
    <location>
        <begin position="1144"/>
        <end position="1156"/>
    </location>
</feature>
<feature type="compositionally biased region" description="Gly residues" evidence="8">
    <location>
        <begin position="607"/>
        <end position="624"/>
    </location>
</feature>
<dbReference type="Gene3D" id="3.30.200.20">
    <property type="entry name" value="Phosphorylase Kinase, domain 1"/>
    <property type="match status" value="1"/>
</dbReference>
<reference evidence="11" key="1">
    <citation type="journal article" date="2019" name="Int. J. Syst. Evol. Microbiol.">
        <title>The Global Catalogue of Microorganisms (GCM) 10K type strain sequencing project: providing services to taxonomists for standard genome sequencing and annotation.</title>
        <authorList>
            <consortium name="The Broad Institute Genomics Platform"/>
            <consortium name="The Broad Institute Genome Sequencing Center for Infectious Disease"/>
            <person name="Wu L."/>
            <person name="Ma J."/>
        </authorList>
    </citation>
    <scope>NUCLEOTIDE SEQUENCE [LARGE SCALE GENOMIC DNA]</scope>
    <source>
        <strain evidence="11">JCM 18542</strain>
    </source>
</reference>
<feature type="compositionally biased region" description="Basic and acidic residues" evidence="8">
    <location>
        <begin position="999"/>
        <end position="1035"/>
    </location>
</feature>
<name>A0ABP9BZU1_9ACTN</name>
<dbReference type="PANTHER" id="PTHR47019:SF1">
    <property type="entry name" value="LIPID II FLIPPASE MURJ"/>
    <property type="match status" value="1"/>
</dbReference>
<keyword evidence="11" id="KW-1185">Reference proteome</keyword>
<keyword evidence="2" id="KW-1003">Cell membrane</keyword>
<dbReference type="InterPro" id="IPR051050">
    <property type="entry name" value="Lipid_II_flippase_MurJ/MviN"/>
</dbReference>
<comment type="caution">
    <text evidence="10">The sequence shown here is derived from an EMBL/GenBank/DDBJ whole genome shotgun (WGS) entry which is preliminary data.</text>
</comment>
<keyword evidence="4" id="KW-0133">Cell shape</keyword>
<dbReference type="PANTHER" id="PTHR47019">
    <property type="entry name" value="LIPID II FLIPPASE MURJ"/>
    <property type="match status" value="1"/>
</dbReference>
<evidence type="ECO:0000256" key="5">
    <source>
        <dbReference type="ARBA" id="ARBA00022984"/>
    </source>
</evidence>
<dbReference type="Gene3D" id="1.10.510.10">
    <property type="entry name" value="Transferase(Phosphotransferase) domain 1"/>
    <property type="match status" value="1"/>
</dbReference>
<feature type="transmembrane region" description="Helical" evidence="9">
    <location>
        <begin position="1073"/>
        <end position="1093"/>
    </location>
</feature>
<evidence type="ECO:0000256" key="6">
    <source>
        <dbReference type="ARBA" id="ARBA00022989"/>
    </source>
</evidence>
<feature type="region of interest" description="Disordered" evidence="8">
    <location>
        <begin position="581"/>
        <end position="664"/>
    </location>
</feature>
<evidence type="ECO:0000256" key="7">
    <source>
        <dbReference type="ARBA" id="ARBA00023136"/>
    </source>
</evidence>
<proteinExistence type="predicted"/>
<feature type="compositionally biased region" description="Low complexity" evidence="8">
    <location>
        <begin position="23"/>
        <end position="37"/>
    </location>
</feature>
<organism evidence="10 11">
    <name type="scientific">Tomitella cavernea</name>
    <dbReference type="NCBI Taxonomy" id="1387982"/>
    <lineage>
        <taxon>Bacteria</taxon>
        <taxon>Bacillati</taxon>
        <taxon>Actinomycetota</taxon>
        <taxon>Actinomycetes</taxon>
        <taxon>Mycobacteriales</taxon>
        <taxon>Tomitella</taxon>
    </lineage>
</organism>
<feature type="transmembrane region" description="Helical" evidence="9">
    <location>
        <begin position="422"/>
        <end position="445"/>
    </location>
</feature>
<evidence type="ECO:0000256" key="9">
    <source>
        <dbReference type="SAM" id="Phobius"/>
    </source>
</evidence>
<sequence length="1196" mass="124888">MTDAHRHHEDGSDAGVRSTPGAGPDTSGTRSGGSRPSVLASTGSMAIATLISRITGFFKVLLTAAVLGPAMASAFTVSNTLPNLVSELVLGAVLTAIVIPVLVRAEREDADGGAAFMRRLFTVAMTIFGIATVVSVAAAPWLSQLMVGDDSEVNLGLSTAFAYLLLPQIIFYGAGGLLTAILNTRSVFKPGAWAPVANNVVAITVLVLFAVMPGEITLNPVDMGTPKLLVLGIGTSLGVLCQAAVLVPAIRRQRIDLRPLWGIDPRLKKFAGMAVAIIVYVAISQVGMVITTRIAADADAAGPAIYNFVWLLLQVPYGILGVTLLTAVMPQLSRNAAAGDNRAVVDDLTMSTKLTMLALLPVVMFFTFDGPGIGRALFNYGAFGGDSATLLGITLSASAFTLIPYAMVLLQLRVFYAREEAWTPTFIIIGIMAVKTALSLFAPVLVAPEHVVIALGTANGLGFVAGVVVGGYLLRRSLGHLNLASILHDSMRILFASAVGVAAMLILELLTGLHEIAGRGRGLVSVMAVSVDGVVMLTVTVLVLSRMRIPMVDQVGRSLARVLVRVLPGAVTPARLRRAAAADTAVPEGRPHDGPAQYREDFDGTRGGDGPAGALPPGGAGARGGRYVPPPGHGPLLPEDPYAGDPVRSRRPVPREPLFSGPGQPLPDLFVPYSGFDTTTYDPLLPRVDAALRKLQVTETHAAAQRAGSGSPQRGPRLIPGAMVAGGRYRLLVRHGGTRGLQFWKALDTRLDREVALTFIDPDGARTGTDPSTDPDSILTRTLRLGKINAPGLARVLDVVRSVSGGIVVSEWTDGSPLSEVAATDPPPDGAARAVAVLASAAEQAHRAGAEMCIDHPDRIRITPDGAAVLAFPATLPGVDHAEDVHGLGATLYALLTNEWYLKDDPAGEVGGFRTALLGAQGLPTEPHVVRTDIPFEISAVAMRAIQGNSGIRTAATVQHVLEQAANAPTPPPPGRRFARTDRGARGEGRPVDAPVAPEDGRFAGHAGETEHAAAAPDRPRSPDAPHRTSDEHTGRIPAGGGQSPPRRTTARPRSLLLDDGPKGPSRRTMSTVLVALAVAVIAVVIFVMVQVGDVFGGGSDAPLTQQNIGLNPTTTAASTTEQAPAPPPPLPVSPRNPSISPSTRRRASRTIRAARRSPSTATRAHNGRQTSISSSCPPSRTVWGSWPSSTGRSKS</sequence>
<evidence type="ECO:0000256" key="3">
    <source>
        <dbReference type="ARBA" id="ARBA00022692"/>
    </source>
</evidence>
<feature type="transmembrane region" description="Helical" evidence="9">
    <location>
        <begin position="523"/>
        <end position="544"/>
    </location>
</feature>
<dbReference type="PRINTS" id="PR01806">
    <property type="entry name" value="VIRFACTRMVIN"/>
</dbReference>
<dbReference type="RefSeq" id="WP_345601882.1">
    <property type="nucleotide sequence ID" value="NZ_BAABKQ010000001.1"/>
</dbReference>
<feature type="compositionally biased region" description="Basic and acidic residues" evidence="8">
    <location>
        <begin position="589"/>
        <end position="606"/>
    </location>
</feature>
<feature type="transmembrane region" description="Helical" evidence="9">
    <location>
        <begin position="350"/>
        <end position="368"/>
    </location>
</feature>
<protein>
    <recommendedName>
        <fullName evidence="12">Murein biosynthesis integral membrane protein MurJ</fullName>
    </recommendedName>
</protein>
<keyword evidence="6 9" id="KW-1133">Transmembrane helix</keyword>
<feature type="compositionally biased region" description="Basic and acidic residues" evidence="8">
    <location>
        <begin position="979"/>
        <end position="991"/>
    </location>
</feature>
<feature type="transmembrane region" description="Helical" evidence="9">
    <location>
        <begin position="123"/>
        <end position="142"/>
    </location>
</feature>
<evidence type="ECO:0008006" key="12">
    <source>
        <dbReference type="Google" id="ProtNLM"/>
    </source>
</evidence>
<feature type="transmembrane region" description="Helical" evidence="9">
    <location>
        <begin position="162"/>
        <end position="184"/>
    </location>
</feature>
<feature type="transmembrane region" description="Helical" evidence="9">
    <location>
        <begin position="451"/>
        <end position="473"/>
    </location>
</feature>
<feature type="compositionally biased region" description="Polar residues" evidence="8">
    <location>
        <begin position="1187"/>
        <end position="1196"/>
    </location>
</feature>
<evidence type="ECO:0000313" key="11">
    <source>
        <dbReference type="Proteomes" id="UP001500839"/>
    </source>
</evidence>
<evidence type="ECO:0000256" key="2">
    <source>
        <dbReference type="ARBA" id="ARBA00022475"/>
    </source>
</evidence>
<feature type="transmembrane region" description="Helical" evidence="9">
    <location>
        <begin position="493"/>
        <end position="511"/>
    </location>
</feature>
<dbReference type="InterPro" id="IPR004268">
    <property type="entry name" value="MurJ"/>
</dbReference>
<dbReference type="CDD" id="cd13973">
    <property type="entry name" value="PK_MviN-like"/>
    <property type="match status" value="1"/>
</dbReference>
<feature type="transmembrane region" description="Helical" evidence="9">
    <location>
        <begin position="84"/>
        <end position="103"/>
    </location>
</feature>
<keyword evidence="7 9" id="KW-0472">Membrane</keyword>
<dbReference type="EMBL" id="BAABKQ010000001">
    <property type="protein sequence ID" value="GAA4802530.1"/>
    <property type="molecule type" value="Genomic_DNA"/>
</dbReference>
<feature type="region of interest" description="Disordered" evidence="8">
    <location>
        <begin position="965"/>
        <end position="1068"/>
    </location>
</feature>
<feature type="transmembrane region" description="Helical" evidence="9">
    <location>
        <begin position="228"/>
        <end position="250"/>
    </location>
</feature>
<keyword evidence="5" id="KW-0573">Peptidoglycan synthesis</keyword>
<dbReference type="Pfam" id="PF03023">
    <property type="entry name" value="MurJ"/>
    <property type="match status" value="1"/>
</dbReference>
<feature type="transmembrane region" description="Helical" evidence="9">
    <location>
        <begin position="388"/>
        <end position="410"/>
    </location>
</feature>
<feature type="compositionally biased region" description="Low complexity" evidence="8">
    <location>
        <begin position="1113"/>
        <end position="1124"/>
    </location>
</feature>